<name>A0A061S9R0_9CHLO</name>
<accession>A0A061S9R0</accession>
<protein>
    <submittedName>
        <fullName evidence="2">Mitochondrial phosphate carrier protein</fullName>
    </submittedName>
</protein>
<keyword evidence="1" id="KW-0812">Transmembrane</keyword>
<proteinExistence type="predicted"/>
<reference evidence="2" key="1">
    <citation type="submission" date="2014-05" db="EMBL/GenBank/DDBJ databases">
        <title>The transcriptome of the halophilic microalga Tetraselmis sp. GSL018 isolated from the Great Salt Lake, Utah.</title>
        <authorList>
            <person name="Jinkerson R.E."/>
            <person name="D'Adamo S."/>
            <person name="Posewitz M.C."/>
        </authorList>
    </citation>
    <scope>NUCLEOTIDE SEQUENCE</scope>
    <source>
        <strain evidence="2">GSL018</strain>
    </source>
</reference>
<keyword evidence="1" id="KW-1133">Transmembrane helix</keyword>
<sequence>MVFRLSGATGLKLKDGPQLPRVLVAASARDGRLAPTGLNLYVRFAFAGTAGFAIVHGAITPADVLKTRVWLEP</sequence>
<evidence type="ECO:0000256" key="1">
    <source>
        <dbReference type="SAM" id="Phobius"/>
    </source>
</evidence>
<keyword evidence="1" id="KW-0472">Membrane</keyword>
<dbReference type="EMBL" id="GBEZ01005552">
    <property type="protein sequence ID" value="JAC79769.1"/>
    <property type="molecule type" value="Transcribed_RNA"/>
</dbReference>
<feature type="transmembrane region" description="Helical" evidence="1">
    <location>
        <begin position="40"/>
        <end position="59"/>
    </location>
</feature>
<dbReference type="AlphaFoldDB" id="A0A061S9R0"/>
<evidence type="ECO:0000313" key="2">
    <source>
        <dbReference type="EMBL" id="JAC79769.1"/>
    </source>
</evidence>
<gene>
    <name evidence="2" type="ORF">TSPGSL018_11867</name>
</gene>
<organism evidence="2">
    <name type="scientific">Tetraselmis sp. GSL018</name>
    <dbReference type="NCBI Taxonomy" id="582737"/>
    <lineage>
        <taxon>Eukaryota</taxon>
        <taxon>Viridiplantae</taxon>
        <taxon>Chlorophyta</taxon>
        <taxon>core chlorophytes</taxon>
        <taxon>Chlorodendrophyceae</taxon>
        <taxon>Chlorodendrales</taxon>
        <taxon>Chlorodendraceae</taxon>
        <taxon>Tetraselmis</taxon>
    </lineage>
</organism>